<protein>
    <submittedName>
        <fullName evidence="2">Uncharacterized protein</fullName>
    </submittedName>
</protein>
<evidence type="ECO:0000313" key="1">
    <source>
        <dbReference type="Proteomes" id="UP000887574"/>
    </source>
</evidence>
<name>A0A915CXJ8_9BILA</name>
<proteinExistence type="predicted"/>
<dbReference type="Proteomes" id="UP000887574">
    <property type="component" value="Unplaced"/>
</dbReference>
<reference evidence="2" key="1">
    <citation type="submission" date="2022-11" db="UniProtKB">
        <authorList>
            <consortium name="WormBaseParasite"/>
        </authorList>
    </citation>
    <scope>IDENTIFICATION</scope>
</reference>
<keyword evidence="1" id="KW-1185">Reference proteome</keyword>
<sequence>MSGRLQYFNTSEVLFPEDVCQALVRCRNLTQIFCGRAELRKDQQQKCFDLISATLEIIHESEQLPAISNDERILHTNFGNHSKKNFTYHPWVRFYEDHGSFHQAE</sequence>
<dbReference type="WBParaSite" id="jg13315">
    <property type="protein sequence ID" value="jg13315"/>
    <property type="gene ID" value="jg13315"/>
</dbReference>
<dbReference type="AlphaFoldDB" id="A0A915CXJ8"/>
<accession>A0A915CXJ8</accession>
<evidence type="ECO:0000313" key="2">
    <source>
        <dbReference type="WBParaSite" id="jg13315"/>
    </source>
</evidence>
<organism evidence="1 2">
    <name type="scientific">Ditylenchus dipsaci</name>
    <dbReference type="NCBI Taxonomy" id="166011"/>
    <lineage>
        <taxon>Eukaryota</taxon>
        <taxon>Metazoa</taxon>
        <taxon>Ecdysozoa</taxon>
        <taxon>Nematoda</taxon>
        <taxon>Chromadorea</taxon>
        <taxon>Rhabditida</taxon>
        <taxon>Tylenchina</taxon>
        <taxon>Tylenchomorpha</taxon>
        <taxon>Sphaerularioidea</taxon>
        <taxon>Anguinidae</taxon>
        <taxon>Anguininae</taxon>
        <taxon>Ditylenchus</taxon>
    </lineage>
</organism>